<dbReference type="EMBL" id="LR743508">
    <property type="protein sequence ID" value="CAA2109190.1"/>
    <property type="molecule type" value="Genomic_DNA"/>
</dbReference>
<evidence type="ECO:0000256" key="1">
    <source>
        <dbReference type="ARBA" id="ARBA00023015"/>
    </source>
</evidence>
<dbReference type="PANTHER" id="PTHR46796:SF14">
    <property type="entry name" value="TRANSCRIPTIONAL REGULATORY PROTEIN"/>
    <property type="match status" value="1"/>
</dbReference>
<evidence type="ECO:0000256" key="3">
    <source>
        <dbReference type="ARBA" id="ARBA00023163"/>
    </source>
</evidence>
<dbReference type="InterPro" id="IPR050204">
    <property type="entry name" value="AraC_XylS_family_regulators"/>
</dbReference>
<dbReference type="SUPFAM" id="SSF46689">
    <property type="entry name" value="Homeodomain-like"/>
    <property type="match status" value="2"/>
</dbReference>
<dbReference type="InterPro" id="IPR018062">
    <property type="entry name" value="HTH_AraC-typ_CS"/>
</dbReference>
<name>A0A679JS97_VARPD</name>
<organism evidence="5">
    <name type="scientific">Variovorax paradoxus</name>
    <dbReference type="NCBI Taxonomy" id="34073"/>
    <lineage>
        <taxon>Bacteria</taxon>
        <taxon>Pseudomonadati</taxon>
        <taxon>Pseudomonadota</taxon>
        <taxon>Betaproteobacteria</taxon>
        <taxon>Burkholderiales</taxon>
        <taxon>Comamonadaceae</taxon>
        <taxon>Variovorax</taxon>
    </lineage>
</organism>
<keyword evidence="3" id="KW-0804">Transcription</keyword>
<dbReference type="GO" id="GO:0003700">
    <property type="term" value="F:DNA-binding transcription factor activity"/>
    <property type="evidence" value="ECO:0007669"/>
    <property type="project" value="InterPro"/>
</dbReference>
<dbReference type="Gene3D" id="1.10.10.60">
    <property type="entry name" value="Homeodomain-like"/>
    <property type="match status" value="2"/>
</dbReference>
<dbReference type="GO" id="GO:0043565">
    <property type="term" value="F:sequence-specific DNA binding"/>
    <property type="evidence" value="ECO:0007669"/>
    <property type="project" value="InterPro"/>
</dbReference>
<sequence>MRAMPTSSCRDGGFGRRLAMQYGVDAVPSLVATSRWGSEIGIAHMRYEQPHLFVLPPLPSEDAFLLSVEIASGGSRRIRSGNTTLRLGLQREEALHITHLSESSVAYVCSPFHSMLFHMPRATLDAFAEEMAVPRVGALRCEAGTVDPVVASLARAMLPALVQPETASRLFVDHLALALKAHVLHAYGGVAGAASAEASGLAPWQERRAKAFLVSRLAGDVSLAEVAAECALSRSHFSKAFKRTTGQTPHAWLVAQRVEAARRLLAQPGVPIAEIATACGFADQSHLTRVFSAQVGTSPARWRRMHAG</sequence>
<dbReference type="PANTHER" id="PTHR46796">
    <property type="entry name" value="HTH-TYPE TRANSCRIPTIONAL ACTIVATOR RHAS-RELATED"/>
    <property type="match status" value="1"/>
</dbReference>
<gene>
    <name evidence="5" type="primary">nphR_5</name>
    <name evidence="5" type="ORF">VVAX_05461</name>
</gene>
<dbReference type="Pfam" id="PF12833">
    <property type="entry name" value="HTH_18"/>
    <property type="match status" value="1"/>
</dbReference>
<dbReference type="PROSITE" id="PS01124">
    <property type="entry name" value="HTH_ARAC_FAMILY_2"/>
    <property type="match status" value="1"/>
</dbReference>
<reference evidence="5" key="1">
    <citation type="submission" date="2019-12" db="EMBL/GenBank/DDBJ databases">
        <authorList>
            <person name="Cremers G."/>
        </authorList>
    </citation>
    <scope>NUCLEOTIDE SEQUENCE</scope>
    <source>
        <strain evidence="5">Vvax</strain>
    </source>
</reference>
<protein>
    <submittedName>
        <fullName evidence="5">Transcriptional activator NphR</fullName>
    </submittedName>
</protein>
<dbReference type="InterPro" id="IPR018060">
    <property type="entry name" value="HTH_AraC"/>
</dbReference>
<dbReference type="InterPro" id="IPR009057">
    <property type="entry name" value="Homeodomain-like_sf"/>
</dbReference>
<proteinExistence type="predicted"/>
<evidence type="ECO:0000313" key="5">
    <source>
        <dbReference type="EMBL" id="CAA2109190.1"/>
    </source>
</evidence>
<keyword evidence="1" id="KW-0805">Transcription regulation</keyword>
<keyword evidence="2" id="KW-0238">DNA-binding</keyword>
<accession>A0A679JS97</accession>
<dbReference type="AlphaFoldDB" id="A0A679JS97"/>
<dbReference type="SMART" id="SM00342">
    <property type="entry name" value="HTH_ARAC"/>
    <property type="match status" value="1"/>
</dbReference>
<dbReference type="PROSITE" id="PS00041">
    <property type="entry name" value="HTH_ARAC_FAMILY_1"/>
    <property type="match status" value="2"/>
</dbReference>
<evidence type="ECO:0000259" key="4">
    <source>
        <dbReference type="PROSITE" id="PS01124"/>
    </source>
</evidence>
<feature type="domain" description="HTH araC/xylS-type" evidence="4">
    <location>
        <begin position="207"/>
        <end position="305"/>
    </location>
</feature>
<evidence type="ECO:0000256" key="2">
    <source>
        <dbReference type="ARBA" id="ARBA00023125"/>
    </source>
</evidence>